<dbReference type="NCBIfam" id="TIGR01853">
    <property type="entry name" value="lipid_A_lpxD"/>
    <property type="match status" value="1"/>
</dbReference>
<keyword evidence="2 7" id="KW-0441">Lipid A biosynthesis</keyword>
<dbReference type="Pfam" id="PF00132">
    <property type="entry name" value="Hexapep"/>
    <property type="match status" value="2"/>
</dbReference>
<dbReference type="InterPro" id="IPR011004">
    <property type="entry name" value="Trimer_LpxA-like_sf"/>
</dbReference>
<sequence length="338" mass="36384">MKLKEIIDLVGGSIAGDEEFEIEGASGLEFAGSTDITFVSEAKHLPELSKSRAGAVFVKEQTDTGKIQIVHPNPGLAFAQILTHFNPTETPAPGVHPNANLDDKVTLGTDVTLCANVSVGKDSIIGDRTVLYPGVVLGERCQIGSDTIIYPNTVLYRETEIGNHVILHAGSVIGADGFSYTQDEKGRHVKIQQIGKVVIEDHVEIGANTCIDRAAFCETIIREGVKIDNLVQIGHNCEVGSHSVIVSQTGLSGSCRLGKHNIVAGQSGISDHVTLGDQVTLMARTGVFRDIPESGTYGWAPAMKIVELMRFMPTLLRLPQLASQVKEMERRLDAIEKP</sequence>
<evidence type="ECO:0000256" key="3">
    <source>
        <dbReference type="ARBA" id="ARBA00022679"/>
    </source>
</evidence>
<evidence type="ECO:0000313" key="9">
    <source>
        <dbReference type="EMBL" id="QPJ60593.1"/>
    </source>
</evidence>
<dbReference type="KEGG" id="nli:G3M70_01305"/>
<comment type="similarity">
    <text evidence="7">Belongs to the transferase hexapeptide repeat family. LpxD subfamily.</text>
</comment>
<dbReference type="PROSITE" id="PS00101">
    <property type="entry name" value="HEXAPEP_TRANSFERASES"/>
    <property type="match status" value="1"/>
</dbReference>
<dbReference type="GO" id="GO:0016020">
    <property type="term" value="C:membrane"/>
    <property type="evidence" value="ECO:0007669"/>
    <property type="project" value="GOC"/>
</dbReference>
<dbReference type="EMBL" id="CP048685">
    <property type="protein sequence ID" value="QPJ60593.1"/>
    <property type="molecule type" value="Genomic_DNA"/>
</dbReference>
<feature type="domain" description="UDP-3-O-[3-hydroxymyristoyl] glucosamine N-acyltransferase non-repeat region" evidence="8">
    <location>
        <begin position="20"/>
        <end position="83"/>
    </location>
</feature>
<dbReference type="HAMAP" id="MF_00523">
    <property type="entry name" value="LpxD"/>
    <property type="match status" value="1"/>
</dbReference>
<keyword evidence="4 7" id="KW-0677">Repeat</keyword>
<dbReference type="PANTHER" id="PTHR43378">
    <property type="entry name" value="UDP-3-O-ACYLGLUCOSAMINE N-ACYLTRANSFERASE"/>
    <property type="match status" value="1"/>
</dbReference>
<reference evidence="9 10" key="1">
    <citation type="submission" date="2020-02" db="EMBL/GenBank/DDBJ databases">
        <title>Genomic and physiological characterization of two novel Nitrospinaceae genera.</title>
        <authorList>
            <person name="Mueller A.J."/>
            <person name="Jung M.-Y."/>
            <person name="Strachan C.R."/>
            <person name="Herbold C.W."/>
            <person name="Kirkegaard R.H."/>
            <person name="Daims H."/>
        </authorList>
    </citation>
    <scope>NUCLEOTIDE SEQUENCE [LARGE SCALE GENOMIC DNA]</scope>
    <source>
        <strain evidence="9">EB</strain>
    </source>
</reference>
<name>A0A7T0BTH9_9BACT</name>
<dbReference type="InterPro" id="IPR007691">
    <property type="entry name" value="LpxD"/>
</dbReference>
<evidence type="ECO:0000259" key="8">
    <source>
        <dbReference type="Pfam" id="PF04613"/>
    </source>
</evidence>
<feature type="active site" description="Proton acceptor" evidence="7">
    <location>
        <position position="235"/>
    </location>
</feature>
<comment type="pathway">
    <text evidence="7">Bacterial outer membrane biogenesis; LPS lipid A biosynthesis.</text>
</comment>
<evidence type="ECO:0000313" key="10">
    <source>
        <dbReference type="Proteomes" id="UP000594688"/>
    </source>
</evidence>
<dbReference type="GO" id="GO:0103118">
    <property type="term" value="F:UDP-3-O-[(3R)-3-hydroxyacyl]-glucosamine N-acyltransferase activity"/>
    <property type="evidence" value="ECO:0007669"/>
    <property type="project" value="UniProtKB-EC"/>
</dbReference>
<dbReference type="InterPro" id="IPR018357">
    <property type="entry name" value="Hexapep_transf_CS"/>
</dbReference>
<dbReference type="AlphaFoldDB" id="A0A7T0BTH9"/>
<dbReference type="Pfam" id="PF04613">
    <property type="entry name" value="LpxD"/>
    <property type="match status" value="1"/>
</dbReference>
<proteinExistence type="inferred from homology"/>
<dbReference type="InterPro" id="IPR020573">
    <property type="entry name" value="UDP_GlcNAc_AcTrfase_non-rep"/>
</dbReference>
<protein>
    <recommendedName>
        <fullName evidence="7">UDP-3-O-acylglucosamine N-acyltransferase</fullName>
        <ecNumber evidence="7">2.3.1.191</ecNumber>
    </recommendedName>
</protein>
<dbReference type="Gene3D" id="3.40.1390.10">
    <property type="entry name" value="MurE/MurF, N-terminal domain"/>
    <property type="match status" value="1"/>
</dbReference>
<dbReference type="SUPFAM" id="SSF51161">
    <property type="entry name" value="Trimeric LpxA-like enzymes"/>
    <property type="match status" value="1"/>
</dbReference>
<dbReference type="GO" id="GO:0009245">
    <property type="term" value="P:lipid A biosynthetic process"/>
    <property type="evidence" value="ECO:0007669"/>
    <property type="project" value="UniProtKB-UniRule"/>
</dbReference>
<keyword evidence="6 7" id="KW-0012">Acyltransferase</keyword>
<dbReference type="PANTHER" id="PTHR43378:SF2">
    <property type="entry name" value="UDP-3-O-ACYLGLUCOSAMINE N-ACYLTRANSFERASE 1, MITOCHONDRIAL-RELATED"/>
    <property type="match status" value="1"/>
</dbReference>
<dbReference type="CDD" id="cd03352">
    <property type="entry name" value="LbH_LpxD"/>
    <property type="match status" value="1"/>
</dbReference>
<evidence type="ECO:0000256" key="4">
    <source>
        <dbReference type="ARBA" id="ARBA00022737"/>
    </source>
</evidence>
<evidence type="ECO:0000256" key="7">
    <source>
        <dbReference type="HAMAP-Rule" id="MF_00523"/>
    </source>
</evidence>
<keyword evidence="1 7" id="KW-0444">Lipid biosynthesis</keyword>
<dbReference type="EC" id="2.3.1.191" evidence="7"/>
<comment type="function">
    <text evidence="7">Catalyzes the N-acylation of UDP-3-O-acylglucosamine using 3-hydroxyacyl-ACP as the acyl donor. Is involved in the biosynthesis of lipid A, a phosphorylated glycolipid that anchors the lipopolysaccharide to the outer membrane of the cell.</text>
</comment>
<dbReference type="GO" id="GO:0016410">
    <property type="term" value="F:N-acyltransferase activity"/>
    <property type="evidence" value="ECO:0007669"/>
    <property type="project" value="InterPro"/>
</dbReference>
<dbReference type="Gene3D" id="2.160.10.10">
    <property type="entry name" value="Hexapeptide repeat proteins"/>
    <property type="match status" value="1"/>
</dbReference>
<comment type="subunit">
    <text evidence="7">Homotrimer.</text>
</comment>
<evidence type="ECO:0000256" key="2">
    <source>
        <dbReference type="ARBA" id="ARBA00022556"/>
    </source>
</evidence>
<keyword evidence="5 7" id="KW-0443">Lipid metabolism</keyword>
<organism evidence="9 10">
    <name type="scientific">Candidatus Nitronauta litoralis</name>
    <dbReference type="NCBI Taxonomy" id="2705533"/>
    <lineage>
        <taxon>Bacteria</taxon>
        <taxon>Pseudomonadati</taxon>
        <taxon>Nitrospinota/Tectimicrobiota group</taxon>
        <taxon>Nitrospinota</taxon>
        <taxon>Nitrospinia</taxon>
        <taxon>Nitrospinales</taxon>
        <taxon>Nitrospinaceae</taxon>
        <taxon>Candidatus Nitronauta</taxon>
    </lineage>
</organism>
<comment type="catalytic activity">
    <reaction evidence="7">
        <text>a UDP-3-O-[(3R)-3-hydroxyacyl]-alpha-D-glucosamine + a (3R)-hydroxyacyl-[ACP] = a UDP-2-N,3-O-bis[(3R)-3-hydroxyacyl]-alpha-D-glucosamine + holo-[ACP] + H(+)</text>
        <dbReference type="Rhea" id="RHEA:53836"/>
        <dbReference type="Rhea" id="RHEA-COMP:9685"/>
        <dbReference type="Rhea" id="RHEA-COMP:9945"/>
        <dbReference type="ChEBI" id="CHEBI:15378"/>
        <dbReference type="ChEBI" id="CHEBI:64479"/>
        <dbReference type="ChEBI" id="CHEBI:78827"/>
        <dbReference type="ChEBI" id="CHEBI:137740"/>
        <dbReference type="ChEBI" id="CHEBI:137748"/>
        <dbReference type="EC" id="2.3.1.191"/>
    </reaction>
</comment>
<evidence type="ECO:0000256" key="1">
    <source>
        <dbReference type="ARBA" id="ARBA00022516"/>
    </source>
</evidence>
<keyword evidence="3 7" id="KW-0808">Transferase</keyword>
<accession>A0A7T0BTH9</accession>
<gene>
    <name evidence="7 9" type="primary">lpxD</name>
    <name evidence="9" type="ORF">G3M70_01305</name>
</gene>
<dbReference type="UniPathway" id="UPA00973"/>
<evidence type="ECO:0000256" key="6">
    <source>
        <dbReference type="ARBA" id="ARBA00023315"/>
    </source>
</evidence>
<evidence type="ECO:0000256" key="5">
    <source>
        <dbReference type="ARBA" id="ARBA00023098"/>
    </source>
</evidence>
<dbReference type="Proteomes" id="UP000594688">
    <property type="component" value="Chromosome"/>
</dbReference>
<dbReference type="InterPro" id="IPR001451">
    <property type="entry name" value="Hexapep"/>
</dbReference>
<dbReference type="NCBIfam" id="NF002060">
    <property type="entry name" value="PRK00892.1"/>
    <property type="match status" value="1"/>
</dbReference>